<keyword evidence="14" id="KW-0175">Coiled coil</keyword>
<evidence type="ECO:0000256" key="13">
    <source>
        <dbReference type="PIRNR" id="PIRNR037871"/>
    </source>
</evidence>
<evidence type="ECO:0000256" key="1">
    <source>
        <dbReference type="ARBA" id="ARBA00004637"/>
    </source>
</evidence>
<dbReference type="STRING" id="154538.A0A1M2VQF7"/>
<evidence type="ECO:0000256" key="2">
    <source>
        <dbReference type="ARBA" id="ARBA00009597"/>
    </source>
</evidence>
<dbReference type="Gene3D" id="3.10.450.240">
    <property type="match status" value="1"/>
</dbReference>
<keyword evidence="8" id="KW-0809">Transit peptide</keyword>
<dbReference type="Proteomes" id="UP000184267">
    <property type="component" value="Unassembled WGS sequence"/>
</dbReference>
<comment type="function">
    <text evidence="13">Essential component of the PAM complex, a complex required for the translocation of transit peptide-containing proteins from the inner membrane into the mitochondrial matrix in an ATP-dependent manner.</text>
</comment>
<comment type="subcellular location">
    <subcellularLocation>
        <location evidence="1">Mitochondrion inner membrane</location>
        <topology evidence="1">Peripheral membrane protein</topology>
    </subcellularLocation>
</comment>
<dbReference type="FunFam" id="3.10.450.240:FF:000002">
    <property type="entry name" value="Mitochondrial import inner membrane translocase subunit TIM44"/>
    <property type="match status" value="1"/>
</dbReference>
<dbReference type="GO" id="GO:0005743">
    <property type="term" value="C:mitochondrial inner membrane"/>
    <property type="evidence" value="ECO:0007669"/>
    <property type="project" value="UniProtKB-SubCell"/>
</dbReference>
<evidence type="ECO:0000256" key="12">
    <source>
        <dbReference type="ARBA" id="ARBA00074309"/>
    </source>
</evidence>
<comment type="caution">
    <text evidence="17">The sequence shown here is derived from an EMBL/GenBank/DDBJ whole genome shotgun (WGS) entry which is preliminary data.</text>
</comment>
<evidence type="ECO:0000256" key="15">
    <source>
        <dbReference type="SAM" id="MobiDB-lite"/>
    </source>
</evidence>
<feature type="coiled-coil region" evidence="14">
    <location>
        <begin position="71"/>
        <end position="98"/>
    </location>
</feature>
<keyword evidence="4" id="KW-0547">Nucleotide-binding</keyword>
<dbReference type="AlphaFoldDB" id="A0A1M2VQF7"/>
<keyword evidence="9 13" id="KW-0811">Translocation</keyword>
<evidence type="ECO:0000256" key="3">
    <source>
        <dbReference type="ARBA" id="ARBA00022448"/>
    </source>
</evidence>
<evidence type="ECO:0000256" key="10">
    <source>
        <dbReference type="ARBA" id="ARBA00023128"/>
    </source>
</evidence>
<dbReference type="InterPro" id="IPR032710">
    <property type="entry name" value="NTF2-like_dom_sf"/>
</dbReference>
<accession>A0A1M2VQF7</accession>
<comment type="similarity">
    <text evidence="2 13">Belongs to the Tim44 family.</text>
</comment>
<dbReference type="GO" id="GO:0005524">
    <property type="term" value="F:ATP binding"/>
    <property type="evidence" value="ECO:0007669"/>
    <property type="project" value="UniProtKB-KW"/>
</dbReference>
<dbReference type="PIRSF" id="PIRSF037871">
    <property type="entry name" value="TIM44"/>
    <property type="match status" value="1"/>
</dbReference>
<dbReference type="SUPFAM" id="SSF54427">
    <property type="entry name" value="NTF2-like"/>
    <property type="match status" value="1"/>
</dbReference>
<organism evidence="17 18">
    <name type="scientific">Trametes pubescens</name>
    <name type="common">White-rot fungus</name>
    <dbReference type="NCBI Taxonomy" id="154538"/>
    <lineage>
        <taxon>Eukaryota</taxon>
        <taxon>Fungi</taxon>
        <taxon>Dikarya</taxon>
        <taxon>Basidiomycota</taxon>
        <taxon>Agaricomycotina</taxon>
        <taxon>Agaricomycetes</taxon>
        <taxon>Polyporales</taxon>
        <taxon>Polyporaceae</taxon>
        <taxon>Trametes</taxon>
    </lineage>
</organism>
<dbReference type="InterPro" id="IPR007379">
    <property type="entry name" value="Tim44-like_dom"/>
</dbReference>
<keyword evidence="10 13" id="KW-0496">Mitochondrion</keyword>
<evidence type="ECO:0000256" key="7">
    <source>
        <dbReference type="ARBA" id="ARBA00022927"/>
    </source>
</evidence>
<evidence type="ECO:0000256" key="8">
    <source>
        <dbReference type="ARBA" id="ARBA00022946"/>
    </source>
</evidence>
<dbReference type="OrthoDB" id="10265990at2759"/>
<evidence type="ECO:0000313" key="18">
    <source>
        <dbReference type="Proteomes" id="UP000184267"/>
    </source>
</evidence>
<reference evidence="17 18" key="1">
    <citation type="submission" date="2016-10" db="EMBL/GenBank/DDBJ databases">
        <title>Genome sequence of the basidiomycete white-rot fungus Trametes pubescens.</title>
        <authorList>
            <person name="Makela M.R."/>
            <person name="Granchi Z."/>
            <person name="Peng M."/>
            <person name="De Vries R.P."/>
            <person name="Grigoriev I."/>
            <person name="Riley R."/>
            <person name="Hilden K."/>
        </authorList>
    </citation>
    <scope>NUCLEOTIDE SEQUENCE [LARGE SCALE GENOMIC DNA]</scope>
    <source>
        <strain evidence="17 18">FBCC735</strain>
    </source>
</reference>
<dbReference type="EMBL" id="MNAD01000876">
    <property type="protein sequence ID" value="OJT09827.1"/>
    <property type="molecule type" value="Genomic_DNA"/>
</dbReference>
<name>A0A1M2VQF7_TRAPU</name>
<dbReference type="OMA" id="NFQMEPF"/>
<dbReference type="SMART" id="SM00978">
    <property type="entry name" value="Tim44"/>
    <property type="match status" value="1"/>
</dbReference>
<proteinExistence type="inferred from homology"/>
<evidence type="ECO:0000313" key="17">
    <source>
        <dbReference type="EMBL" id="OJT09827.1"/>
    </source>
</evidence>
<feature type="region of interest" description="Disordered" evidence="15">
    <location>
        <begin position="193"/>
        <end position="239"/>
    </location>
</feature>
<evidence type="ECO:0000256" key="14">
    <source>
        <dbReference type="SAM" id="Coils"/>
    </source>
</evidence>
<dbReference type="GO" id="GO:0051087">
    <property type="term" value="F:protein-folding chaperone binding"/>
    <property type="evidence" value="ECO:0007669"/>
    <property type="project" value="InterPro"/>
</dbReference>
<keyword evidence="6" id="KW-0067">ATP-binding</keyword>
<protein>
    <recommendedName>
        <fullName evidence="12 13">Mitochondrial import inner membrane translocase subunit TIM44</fullName>
    </recommendedName>
</protein>
<evidence type="ECO:0000256" key="4">
    <source>
        <dbReference type="ARBA" id="ARBA00022741"/>
    </source>
</evidence>
<sequence>MLPRHLRRVVVTPAAPAKIRAMLLNRQSLRAVPLALHPAVSARTHAAAFHSSARRQNEAPKSPFQTFVDVLKDELRKNRELQDNVKQLQGDVEKFQDSEAMKRAREAYERARLTSSIKENPRLRAAAEELRKAGIKVGDAVGEALKTMEESELARAISRASAAVSSTIEKTTEPIRNTAAYKTLSETISDALDDSGTAKHAGFEEKEARRKRRQLRLEKAGKNSIGGSARTKANPEAGQALVVHADSPRQERWAKMKETNPLLRSLSDLKAQYDESENPVVSSLRSVTQTIGGWFDENESAQVQRLMKALDPTFTMESFERELREYIVPEVVDAYLSADREALQAWCGEATYNVLWATMEQYLKQGLISDSKVLDIRQVDVSTGKILENEVPVFVITFATQEMPIFRNVKTGEIVVGAEDRVEQCHYAAVITRVEEDLDNELTGGWKIIEGCDNFWAGLRSWACRGTKAESGVGHGGRKGYETRGGATCAGGEV</sequence>
<keyword evidence="7 13" id="KW-0653">Protein transport</keyword>
<gene>
    <name evidence="17" type="ORF">TRAPUB_13697</name>
</gene>
<keyword evidence="3 13" id="KW-0813">Transport</keyword>
<evidence type="ECO:0000256" key="6">
    <source>
        <dbReference type="ARBA" id="ARBA00022840"/>
    </source>
</evidence>
<dbReference type="PANTHER" id="PTHR10721:SF1">
    <property type="entry name" value="MITOCHONDRIAL IMPORT INNER MEMBRANE TRANSLOCASE SUBUNIT TIM44"/>
    <property type="match status" value="1"/>
</dbReference>
<evidence type="ECO:0000256" key="9">
    <source>
        <dbReference type="ARBA" id="ARBA00023010"/>
    </source>
</evidence>
<dbReference type="InterPro" id="IPR017303">
    <property type="entry name" value="Tim44"/>
</dbReference>
<dbReference type="PANTHER" id="PTHR10721">
    <property type="entry name" value="MITOCHONDRIAL IMPORT INNER MEMBRANE TRANSLOCASE SUBUNIT TIM44"/>
    <property type="match status" value="1"/>
</dbReference>
<evidence type="ECO:0000256" key="11">
    <source>
        <dbReference type="ARBA" id="ARBA00023136"/>
    </source>
</evidence>
<keyword evidence="11 13" id="KW-0472">Membrane</keyword>
<dbReference type="GO" id="GO:0030150">
    <property type="term" value="P:protein import into mitochondrial matrix"/>
    <property type="evidence" value="ECO:0007669"/>
    <property type="project" value="InterPro"/>
</dbReference>
<dbReference type="Pfam" id="PF04280">
    <property type="entry name" value="Tim44"/>
    <property type="match status" value="1"/>
</dbReference>
<feature type="domain" description="Tim44-like" evidence="16">
    <location>
        <begin position="300"/>
        <end position="451"/>
    </location>
</feature>
<evidence type="ECO:0000256" key="5">
    <source>
        <dbReference type="ARBA" id="ARBA00022792"/>
    </source>
</evidence>
<dbReference type="InterPro" id="IPR039544">
    <property type="entry name" value="Tim44-like"/>
</dbReference>
<evidence type="ECO:0000259" key="16">
    <source>
        <dbReference type="SMART" id="SM00978"/>
    </source>
</evidence>
<keyword evidence="5 13" id="KW-0999">Mitochondrion inner membrane</keyword>
<keyword evidence="18" id="KW-1185">Reference proteome</keyword>